<name>A0AAW2HG81_9NEOP</name>
<comment type="caution">
    <text evidence="2">The sequence shown here is derived from an EMBL/GenBank/DDBJ whole genome shotgun (WGS) entry which is preliminary data.</text>
</comment>
<proteinExistence type="predicted"/>
<keyword evidence="1" id="KW-0812">Transmembrane</keyword>
<protein>
    <submittedName>
        <fullName evidence="2">Uncharacterized protein</fullName>
    </submittedName>
</protein>
<keyword evidence="1" id="KW-1133">Transmembrane helix</keyword>
<accession>A0AAW2HG81</accession>
<reference evidence="2" key="1">
    <citation type="journal article" date="2024" name="Gigascience">
        <title>Chromosome-level genome of the poultry shaft louse Menopon gallinae provides insight into the host-switching and adaptive evolution of parasitic lice.</title>
        <authorList>
            <person name="Xu Y."/>
            <person name="Ma L."/>
            <person name="Liu S."/>
            <person name="Liang Y."/>
            <person name="Liu Q."/>
            <person name="He Z."/>
            <person name="Tian L."/>
            <person name="Duan Y."/>
            <person name="Cai W."/>
            <person name="Li H."/>
            <person name="Song F."/>
        </authorList>
    </citation>
    <scope>NUCLEOTIDE SEQUENCE</scope>
    <source>
        <strain evidence="2">Cailab_2023a</strain>
    </source>
</reference>
<evidence type="ECO:0000256" key="1">
    <source>
        <dbReference type="SAM" id="Phobius"/>
    </source>
</evidence>
<keyword evidence="1" id="KW-0472">Membrane</keyword>
<organism evidence="2">
    <name type="scientific">Menopon gallinae</name>
    <name type="common">poultry shaft louse</name>
    <dbReference type="NCBI Taxonomy" id="328185"/>
    <lineage>
        <taxon>Eukaryota</taxon>
        <taxon>Metazoa</taxon>
        <taxon>Ecdysozoa</taxon>
        <taxon>Arthropoda</taxon>
        <taxon>Hexapoda</taxon>
        <taxon>Insecta</taxon>
        <taxon>Pterygota</taxon>
        <taxon>Neoptera</taxon>
        <taxon>Paraneoptera</taxon>
        <taxon>Psocodea</taxon>
        <taxon>Troctomorpha</taxon>
        <taxon>Phthiraptera</taxon>
        <taxon>Amblycera</taxon>
        <taxon>Menoponidae</taxon>
        <taxon>Menopon</taxon>
    </lineage>
</organism>
<feature type="transmembrane region" description="Helical" evidence="1">
    <location>
        <begin position="21"/>
        <end position="41"/>
    </location>
</feature>
<dbReference type="AlphaFoldDB" id="A0AAW2HG81"/>
<sequence length="145" mass="16148">MAGINEGFGKPRKISTENRQFLNTFNLGSVSLVTIALLLHLSPFIHSSTVKGHSAQITKRSPSVTDISGDDGYIDYPGGAKYDEFPLVVPKRAALIFDRILKGLQSASENNPFVNDWSPVTRRGNSKDKLYFRCYFNAVSCYKKK</sequence>
<dbReference type="EMBL" id="JARGDH010000005">
    <property type="protein sequence ID" value="KAL0268883.1"/>
    <property type="molecule type" value="Genomic_DNA"/>
</dbReference>
<evidence type="ECO:0000313" key="2">
    <source>
        <dbReference type="EMBL" id="KAL0268883.1"/>
    </source>
</evidence>
<gene>
    <name evidence="2" type="ORF">PYX00_010675</name>
</gene>